<dbReference type="PANTHER" id="PTHR37066:SF1">
    <property type="entry name" value="LNS2_PITP DOMAIN-CONTAINING PROTEIN"/>
    <property type="match status" value="1"/>
</dbReference>
<comment type="caution">
    <text evidence="1">The sequence shown here is derived from an EMBL/GenBank/DDBJ whole genome shotgun (WGS) entry which is preliminary data.</text>
</comment>
<dbReference type="AlphaFoldDB" id="A0A8T1TTJ0"/>
<reference evidence="1" key="1">
    <citation type="submission" date="2021-01" db="EMBL/GenBank/DDBJ databases">
        <title>Phytophthora aleatoria, a newly-described species from Pinus radiata is distinct from Phytophthora cactorum isolates based on comparative genomics.</title>
        <authorList>
            <person name="Mcdougal R."/>
            <person name="Panda P."/>
            <person name="Williams N."/>
            <person name="Studholme D.J."/>
        </authorList>
    </citation>
    <scope>NUCLEOTIDE SEQUENCE</scope>
    <source>
        <strain evidence="1">NZFS 3830</strain>
    </source>
</reference>
<dbReference type="OrthoDB" id="133828at2759"/>
<evidence type="ECO:0000313" key="2">
    <source>
        <dbReference type="Proteomes" id="UP000688947"/>
    </source>
</evidence>
<protein>
    <submittedName>
        <fullName evidence="1">Uncharacterized protein</fullName>
    </submittedName>
</protein>
<dbReference type="VEuPathDB" id="FungiDB:PC110_g17958"/>
<name>A0A8T1TTJ0_9STRA</name>
<gene>
    <name evidence="1" type="ORF">JG687_00015962</name>
</gene>
<dbReference type="EMBL" id="JAENGZ010001510">
    <property type="protein sequence ID" value="KAG6947659.1"/>
    <property type="molecule type" value="Genomic_DNA"/>
</dbReference>
<sequence>MLPSLKTYRQEFGHCIVRSNFKVPSCHPWPTKAWGMSLGIVVFNIRVAAAYVEQVARDKDILATIDFASRQFGTNRLFQVFEDSLRFSRTAKSRTTLLFQVKNIGQGVRGERNYCTVVVKTFLTLLSFRRKLPGPSKCGEFVLGSSWLATCLESLSSVERANRATATVKPRWRERG</sequence>
<dbReference type="Proteomes" id="UP000688947">
    <property type="component" value="Unassembled WGS sequence"/>
</dbReference>
<proteinExistence type="predicted"/>
<accession>A0A8T1TTJ0</accession>
<dbReference type="PANTHER" id="PTHR37066">
    <property type="entry name" value="HELICASE-ASSOCIATED"/>
    <property type="match status" value="1"/>
</dbReference>
<organism evidence="1 2">
    <name type="scientific">Phytophthora cactorum</name>
    <dbReference type="NCBI Taxonomy" id="29920"/>
    <lineage>
        <taxon>Eukaryota</taxon>
        <taxon>Sar</taxon>
        <taxon>Stramenopiles</taxon>
        <taxon>Oomycota</taxon>
        <taxon>Peronosporomycetes</taxon>
        <taxon>Peronosporales</taxon>
        <taxon>Peronosporaceae</taxon>
        <taxon>Phytophthora</taxon>
    </lineage>
</organism>
<evidence type="ECO:0000313" key="1">
    <source>
        <dbReference type="EMBL" id="KAG6947659.1"/>
    </source>
</evidence>